<feature type="non-terminal residue" evidence="2">
    <location>
        <position position="32"/>
    </location>
</feature>
<keyword evidence="1" id="KW-0472">Membrane</keyword>
<reference evidence="2" key="1">
    <citation type="submission" date="2018-05" db="EMBL/GenBank/DDBJ databases">
        <authorList>
            <person name="Lanie J.A."/>
            <person name="Ng W.-L."/>
            <person name="Kazmierczak K.M."/>
            <person name="Andrzejewski T.M."/>
            <person name="Davidsen T.M."/>
            <person name="Wayne K.J."/>
            <person name="Tettelin H."/>
            <person name="Glass J.I."/>
            <person name="Rusch D."/>
            <person name="Podicherti R."/>
            <person name="Tsui H.-C.T."/>
            <person name="Winkler M.E."/>
        </authorList>
    </citation>
    <scope>NUCLEOTIDE SEQUENCE</scope>
</reference>
<dbReference type="AlphaFoldDB" id="A0A383BPU9"/>
<protein>
    <submittedName>
        <fullName evidence="2">Uncharacterized protein</fullName>
    </submittedName>
</protein>
<proteinExistence type="predicted"/>
<name>A0A383BPU9_9ZZZZ</name>
<dbReference type="EMBL" id="UINC01202156">
    <property type="protein sequence ID" value="SVE21823.1"/>
    <property type="molecule type" value="Genomic_DNA"/>
</dbReference>
<evidence type="ECO:0000313" key="2">
    <source>
        <dbReference type="EMBL" id="SVE21823.1"/>
    </source>
</evidence>
<keyword evidence="1" id="KW-1133">Transmembrane helix</keyword>
<feature type="non-terminal residue" evidence="2">
    <location>
        <position position="1"/>
    </location>
</feature>
<feature type="transmembrane region" description="Helical" evidence="1">
    <location>
        <begin position="6"/>
        <end position="24"/>
    </location>
</feature>
<keyword evidence="1" id="KW-0812">Transmembrane</keyword>
<organism evidence="2">
    <name type="scientific">marine metagenome</name>
    <dbReference type="NCBI Taxonomy" id="408172"/>
    <lineage>
        <taxon>unclassified sequences</taxon>
        <taxon>metagenomes</taxon>
        <taxon>ecological metagenomes</taxon>
    </lineage>
</organism>
<sequence>VDIISLIILAGVAISGASIVLYTLGNGISPSP</sequence>
<evidence type="ECO:0000256" key="1">
    <source>
        <dbReference type="SAM" id="Phobius"/>
    </source>
</evidence>
<accession>A0A383BPU9</accession>
<gene>
    <name evidence="2" type="ORF">METZ01_LOCUS474677</name>
</gene>